<gene>
    <name evidence="2" type="ORF">SNEC2469_LOCUS25378</name>
</gene>
<proteinExistence type="predicted"/>
<evidence type="ECO:0000313" key="3">
    <source>
        <dbReference type="Proteomes" id="UP000601435"/>
    </source>
</evidence>
<name>A0A812ZVI5_9DINO</name>
<accession>A0A812ZVI5</accession>
<feature type="non-terminal residue" evidence="2">
    <location>
        <position position="1"/>
    </location>
</feature>
<dbReference type="AlphaFoldDB" id="A0A812ZVI5"/>
<feature type="compositionally biased region" description="Polar residues" evidence="1">
    <location>
        <begin position="294"/>
        <end position="315"/>
    </location>
</feature>
<keyword evidence="3" id="KW-1185">Reference proteome</keyword>
<organism evidence="2 3">
    <name type="scientific">Symbiodinium necroappetens</name>
    <dbReference type="NCBI Taxonomy" id="1628268"/>
    <lineage>
        <taxon>Eukaryota</taxon>
        <taxon>Sar</taxon>
        <taxon>Alveolata</taxon>
        <taxon>Dinophyceae</taxon>
        <taxon>Suessiales</taxon>
        <taxon>Symbiodiniaceae</taxon>
        <taxon>Symbiodinium</taxon>
    </lineage>
</organism>
<dbReference type="Proteomes" id="UP000601435">
    <property type="component" value="Unassembled WGS sequence"/>
</dbReference>
<feature type="non-terminal residue" evidence="2">
    <location>
        <position position="661"/>
    </location>
</feature>
<protein>
    <submittedName>
        <fullName evidence="2">Uncharacterized protein</fullName>
    </submittedName>
</protein>
<evidence type="ECO:0000256" key="1">
    <source>
        <dbReference type="SAM" id="MobiDB-lite"/>
    </source>
</evidence>
<reference evidence="2" key="1">
    <citation type="submission" date="2021-02" db="EMBL/GenBank/DDBJ databases">
        <authorList>
            <person name="Dougan E. K."/>
            <person name="Rhodes N."/>
            <person name="Thang M."/>
            <person name="Chan C."/>
        </authorList>
    </citation>
    <scope>NUCLEOTIDE SEQUENCE</scope>
</reference>
<evidence type="ECO:0000313" key="2">
    <source>
        <dbReference type="EMBL" id="CAE7839384.1"/>
    </source>
</evidence>
<sequence>RSLAMDMAGLATFIVVETWVHHLFSIFAREVPDGYSPIQLKQLVSADKRLFMLAAESFPADLRAARAGEETPLDRQIGQLMYSPEISQYLVPLPKLPPPPPPTLPHKRELSADAKIDKGFMSKAWKGNGKGRKGEDGKEIDPAKRFNLPEGCCDRFHQCYLKGNNPRGSSEDAKAFVTGRVIPFVNGMIRFAARDVMHWTEAWQGDRVVLVSYTIRDLQQLSSADQQSLLQAKFALPGSRAQPIVVEPPSRAPTAEPGGAPLALELFSGRASSMPSRGASAEPSRDASPVPSKGASSVPSKGASSVPSKGASSVPSEVPAGEVPSGEISQQGEVPSDETITVGLWHSPSEFFAKACSLAHPMDTTKPVAMVTKAAIDSFLNKDVAWLAKQRKEFLDHLEKRIEQLKPQEEALHASMPDYMQGVLKEKNLLVWEEVLRETSYPDLDCVRLMKEGVKLVGCEKHPESFLKKVVPATLSVEELRATAKHRRESLATLDRGNLSETDAKLLAEATNEEVEAGFLKKGMSAKEVSDFFGHDNWGVVRRFVLVQDGGRKVRPIDDCLEAQLNAAYSATIALQLHDSDYIASLALFIAERLQSSKVSARVRWLGKCLDLSKAYKQVAVHPRDRDLCVIMVQAPNGEPTYHICNSLMFGASASVFAFVR</sequence>
<comment type="caution">
    <text evidence="2">The sequence shown here is derived from an EMBL/GenBank/DDBJ whole genome shotgun (WGS) entry which is preliminary data.</text>
</comment>
<feature type="region of interest" description="Disordered" evidence="1">
    <location>
        <begin position="271"/>
        <end position="335"/>
    </location>
</feature>
<dbReference type="EMBL" id="CAJNJA010049976">
    <property type="protein sequence ID" value="CAE7839384.1"/>
    <property type="molecule type" value="Genomic_DNA"/>
</dbReference>